<dbReference type="AlphaFoldDB" id="A0A3D9ZYZ2"/>
<dbReference type="Pfam" id="PF00440">
    <property type="entry name" value="TetR_N"/>
    <property type="match status" value="1"/>
</dbReference>
<keyword evidence="3" id="KW-0804">Transcription</keyword>
<protein>
    <submittedName>
        <fullName evidence="6">TetR family transcriptional regulator</fullName>
    </submittedName>
</protein>
<dbReference type="InterPro" id="IPR025996">
    <property type="entry name" value="MT1864/Rv1816-like_C"/>
</dbReference>
<organism evidence="6 7">
    <name type="scientific">Asanoa ferruginea</name>
    <dbReference type="NCBI Taxonomy" id="53367"/>
    <lineage>
        <taxon>Bacteria</taxon>
        <taxon>Bacillati</taxon>
        <taxon>Actinomycetota</taxon>
        <taxon>Actinomycetes</taxon>
        <taxon>Micromonosporales</taxon>
        <taxon>Micromonosporaceae</taxon>
        <taxon>Asanoa</taxon>
    </lineage>
</organism>
<comment type="caution">
    <text evidence="6">The sequence shown here is derived from an EMBL/GenBank/DDBJ whole genome shotgun (WGS) entry which is preliminary data.</text>
</comment>
<dbReference type="SUPFAM" id="SSF48498">
    <property type="entry name" value="Tetracyclin repressor-like, C-terminal domain"/>
    <property type="match status" value="1"/>
</dbReference>
<dbReference type="RefSeq" id="WP_116075295.1">
    <property type="nucleotide sequence ID" value="NZ_BONB01000005.1"/>
</dbReference>
<keyword evidence="7" id="KW-1185">Reference proteome</keyword>
<dbReference type="PANTHER" id="PTHR30055">
    <property type="entry name" value="HTH-TYPE TRANSCRIPTIONAL REGULATOR RUTR"/>
    <property type="match status" value="1"/>
</dbReference>
<dbReference type="Gene3D" id="1.10.357.10">
    <property type="entry name" value="Tetracycline Repressor, domain 2"/>
    <property type="match status" value="1"/>
</dbReference>
<dbReference type="OrthoDB" id="329481at2"/>
<evidence type="ECO:0000256" key="1">
    <source>
        <dbReference type="ARBA" id="ARBA00023015"/>
    </source>
</evidence>
<keyword evidence="1" id="KW-0805">Transcription regulation</keyword>
<dbReference type="GO" id="GO:0003700">
    <property type="term" value="F:DNA-binding transcription factor activity"/>
    <property type="evidence" value="ECO:0007669"/>
    <property type="project" value="TreeGrafter"/>
</dbReference>
<dbReference type="SUPFAM" id="SSF46689">
    <property type="entry name" value="Homeodomain-like"/>
    <property type="match status" value="1"/>
</dbReference>
<evidence type="ECO:0000259" key="5">
    <source>
        <dbReference type="PROSITE" id="PS50977"/>
    </source>
</evidence>
<feature type="DNA-binding region" description="H-T-H motif" evidence="4">
    <location>
        <begin position="25"/>
        <end position="44"/>
    </location>
</feature>
<dbReference type="InterPro" id="IPR050109">
    <property type="entry name" value="HTH-type_TetR-like_transc_reg"/>
</dbReference>
<dbReference type="Pfam" id="PF13305">
    <property type="entry name" value="TetR_C_33"/>
    <property type="match status" value="1"/>
</dbReference>
<evidence type="ECO:0000256" key="2">
    <source>
        <dbReference type="ARBA" id="ARBA00023125"/>
    </source>
</evidence>
<dbReference type="PROSITE" id="PS50977">
    <property type="entry name" value="HTH_TETR_2"/>
    <property type="match status" value="1"/>
</dbReference>
<name>A0A3D9ZYZ2_9ACTN</name>
<dbReference type="GO" id="GO:0000976">
    <property type="term" value="F:transcription cis-regulatory region binding"/>
    <property type="evidence" value="ECO:0007669"/>
    <property type="project" value="TreeGrafter"/>
</dbReference>
<feature type="domain" description="HTH tetR-type" evidence="5">
    <location>
        <begin position="2"/>
        <end position="62"/>
    </location>
</feature>
<dbReference type="Proteomes" id="UP000256913">
    <property type="component" value="Unassembled WGS sequence"/>
</dbReference>
<evidence type="ECO:0000313" key="7">
    <source>
        <dbReference type="Proteomes" id="UP000256913"/>
    </source>
</evidence>
<dbReference type="PANTHER" id="PTHR30055:SF151">
    <property type="entry name" value="TRANSCRIPTIONAL REGULATORY PROTEIN"/>
    <property type="match status" value="1"/>
</dbReference>
<sequence length="185" mass="19563">MDDKQRQIIDQAIVIADEQGIAAVSMRAVGQRLGLSPMAIYPYVGSKDALLDGVVERLLGELLTAAPGAGGWQDRLRAVSAAVRALARRHPGAYPLIMARPGATAETRRLDDLISDILGGAGVPAAEVPRLERLLSTLLLGFANSEVNGRFGAGPAAGDWDAEFAADLDDEIRLIEQIIDRAGPT</sequence>
<dbReference type="EMBL" id="QUMQ01000001">
    <property type="protein sequence ID" value="REG02369.1"/>
    <property type="molecule type" value="Genomic_DNA"/>
</dbReference>
<dbReference type="InterPro" id="IPR036271">
    <property type="entry name" value="Tet_transcr_reg_TetR-rel_C_sf"/>
</dbReference>
<reference evidence="6 7" key="1">
    <citation type="submission" date="2018-08" db="EMBL/GenBank/DDBJ databases">
        <title>Sequencing the genomes of 1000 actinobacteria strains.</title>
        <authorList>
            <person name="Klenk H.-P."/>
        </authorList>
    </citation>
    <scope>NUCLEOTIDE SEQUENCE [LARGE SCALE GENOMIC DNA]</scope>
    <source>
        <strain evidence="6 7">DSM 44099</strain>
    </source>
</reference>
<dbReference type="InterPro" id="IPR009057">
    <property type="entry name" value="Homeodomain-like_sf"/>
</dbReference>
<dbReference type="InterPro" id="IPR001647">
    <property type="entry name" value="HTH_TetR"/>
</dbReference>
<evidence type="ECO:0000313" key="6">
    <source>
        <dbReference type="EMBL" id="REG02369.1"/>
    </source>
</evidence>
<accession>A0A3D9ZYZ2</accession>
<proteinExistence type="predicted"/>
<gene>
    <name evidence="6" type="ORF">DFJ67_8464</name>
</gene>
<keyword evidence="2 4" id="KW-0238">DNA-binding</keyword>
<evidence type="ECO:0000256" key="4">
    <source>
        <dbReference type="PROSITE-ProRule" id="PRU00335"/>
    </source>
</evidence>
<evidence type="ECO:0000256" key="3">
    <source>
        <dbReference type="ARBA" id="ARBA00023163"/>
    </source>
</evidence>